<reference evidence="2 3" key="1">
    <citation type="journal article" date="2024" name="Commun. Biol.">
        <title>Comparative genomic analysis of thermophilic fungi reveals convergent evolutionary adaptations and gene losses.</title>
        <authorList>
            <person name="Steindorff A.S."/>
            <person name="Aguilar-Pontes M.V."/>
            <person name="Robinson A.J."/>
            <person name="Andreopoulos B."/>
            <person name="LaButti K."/>
            <person name="Kuo A."/>
            <person name="Mondo S."/>
            <person name="Riley R."/>
            <person name="Otillar R."/>
            <person name="Haridas S."/>
            <person name="Lipzen A."/>
            <person name="Grimwood J."/>
            <person name="Schmutz J."/>
            <person name="Clum A."/>
            <person name="Reid I.D."/>
            <person name="Moisan M.C."/>
            <person name="Butler G."/>
            <person name="Nguyen T.T.M."/>
            <person name="Dewar K."/>
            <person name="Conant G."/>
            <person name="Drula E."/>
            <person name="Henrissat B."/>
            <person name="Hansel C."/>
            <person name="Singer S."/>
            <person name="Hutchinson M.I."/>
            <person name="de Vries R.P."/>
            <person name="Natvig D.O."/>
            <person name="Powell A.J."/>
            <person name="Tsang A."/>
            <person name="Grigoriev I.V."/>
        </authorList>
    </citation>
    <scope>NUCLEOTIDE SEQUENCE [LARGE SCALE GENOMIC DNA]</scope>
    <source>
        <strain evidence="2 3">CBS 620.91</strain>
    </source>
</reference>
<evidence type="ECO:0000313" key="3">
    <source>
        <dbReference type="Proteomes" id="UP001583172"/>
    </source>
</evidence>
<feature type="compositionally biased region" description="Polar residues" evidence="1">
    <location>
        <begin position="289"/>
        <end position="299"/>
    </location>
</feature>
<gene>
    <name evidence="2" type="ORF">VTJ49DRAFT_5981</name>
</gene>
<feature type="compositionally biased region" description="Low complexity" evidence="1">
    <location>
        <begin position="77"/>
        <end position="90"/>
    </location>
</feature>
<sequence>MAGKSKKKSSRHSGRSSRHQSAGSSNPPSGGYGDQYDPYGAPNQSPSPLSRTGSDLSFISKGEVTDDQSNHDVISYSSGSEADDVGAAAGAEHDSTSYYNPSAYDGQYVGLPVAQHAVSAHHEGNWDQSYDYHPDHQQAPGQSRKEVITGVTYVVGYTDRNGDNSASSSMVVEPPTTYAPPSTTEGTVRANNGPAPAVDADQQVDNMDVDQGQDQPVYTSYDLSQSQELAGVGAREDMTVGISQPHRTIPGAPWSSTSDPLAPRGVTSEGWQPFNGSTHPYQDHVSDSDMYSNHGSASSEPDPEQLDDAQAPWQNYRDDTQGNDPWQGDTHHGHSAWQEVQYANHGQGAWHGHSDWNYGESYGGSSARGHS</sequence>
<name>A0ABR3V245_HUMIN</name>
<organism evidence="2 3">
    <name type="scientific">Humicola insolens</name>
    <name type="common">Soft-rot fungus</name>
    <dbReference type="NCBI Taxonomy" id="85995"/>
    <lineage>
        <taxon>Eukaryota</taxon>
        <taxon>Fungi</taxon>
        <taxon>Dikarya</taxon>
        <taxon>Ascomycota</taxon>
        <taxon>Pezizomycotina</taxon>
        <taxon>Sordariomycetes</taxon>
        <taxon>Sordariomycetidae</taxon>
        <taxon>Sordariales</taxon>
        <taxon>Chaetomiaceae</taxon>
        <taxon>Mycothermus</taxon>
    </lineage>
</organism>
<feature type="region of interest" description="Disordered" evidence="1">
    <location>
        <begin position="164"/>
        <end position="200"/>
    </location>
</feature>
<proteinExistence type="predicted"/>
<feature type="compositionally biased region" description="Polar residues" evidence="1">
    <location>
        <begin position="179"/>
        <end position="190"/>
    </location>
</feature>
<keyword evidence="3" id="KW-1185">Reference proteome</keyword>
<evidence type="ECO:0000313" key="2">
    <source>
        <dbReference type="EMBL" id="KAL1835843.1"/>
    </source>
</evidence>
<evidence type="ECO:0000256" key="1">
    <source>
        <dbReference type="SAM" id="MobiDB-lite"/>
    </source>
</evidence>
<feature type="compositionally biased region" description="Basic residues" evidence="1">
    <location>
        <begin position="1"/>
        <end position="18"/>
    </location>
</feature>
<feature type="compositionally biased region" description="Polar residues" evidence="1">
    <location>
        <begin position="42"/>
        <end position="57"/>
    </location>
</feature>
<dbReference type="Proteomes" id="UP001583172">
    <property type="component" value="Unassembled WGS sequence"/>
</dbReference>
<comment type="caution">
    <text evidence="2">The sequence shown here is derived from an EMBL/GenBank/DDBJ whole genome shotgun (WGS) entry which is preliminary data.</text>
</comment>
<feature type="region of interest" description="Disordered" evidence="1">
    <location>
        <begin position="1"/>
        <end position="93"/>
    </location>
</feature>
<accession>A0ABR3V245</accession>
<protein>
    <submittedName>
        <fullName evidence="2">Uncharacterized protein</fullName>
    </submittedName>
</protein>
<feature type="region of interest" description="Disordered" evidence="1">
    <location>
        <begin position="245"/>
        <end position="348"/>
    </location>
</feature>
<dbReference type="EMBL" id="JAZGSY010000526">
    <property type="protein sequence ID" value="KAL1835843.1"/>
    <property type="molecule type" value="Genomic_DNA"/>
</dbReference>